<dbReference type="PANTHER" id="PTHR11991:SF0">
    <property type="entry name" value="TRANSLATIONALLY-CONTROLLED TUMOR PROTEIN"/>
    <property type="match status" value="1"/>
</dbReference>
<dbReference type="Gene3D" id="2.170.150.10">
    <property type="entry name" value="Metal Binding Protein, Guanine Nucleotide Exchange Factor, Chain A"/>
    <property type="match status" value="1"/>
</dbReference>
<dbReference type="InterPro" id="IPR018105">
    <property type="entry name" value="Translational_control_tumour_p"/>
</dbReference>
<dbReference type="InterPro" id="IPR011057">
    <property type="entry name" value="Mss4-like_sf"/>
</dbReference>
<dbReference type="PRINTS" id="PR01653">
    <property type="entry name" value="TCTPROTEIN"/>
</dbReference>
<dbReference type="VEuPathDB" id="ToxoDB:cyc_00965"/>
<name>A0A1D3D9A0_9EIME</name>
<dbReference type="PROSITE" id="PS51797">
    <property type="entry name" value="TCTP_3"/>
    <property type="match status" value="1"/>
</dbReference>
<evidence type="ECO:0000313" key="2">
    <source>
        <dbReference type="EMBL" id="OEH79983.1"/>
    </source>
</evidence>
<reference evidence="2 3" key="1">
    <citation type="journal article" date="2016" name="BMC Genomics">
        <title>Comparative genomics reveals Cyclospora cayetanensis possesses coccidia-like metabolism and invasion components but unique surface antigens.</title>
        <authorList>
            <person name="Liu S."/>
            <person name="Wang L."/>
            <person name="Zheng H."/>
            <person name="Xu Z."/>
            <person name="Roellig D.M."/>
            <person name="Li N."/>
            <person name="Frace M.A."/>
            <person name="Tang K."/>
            <person name="Arrowood M.J."/>
            <person name="Moss D.M."/>
            <person name="Zhang L."/>
            <person name="Feng Y."/>
            <person name="Xiao L."/>
        </authorList>
    </citation>
    <scope>NUCLEOTIDE SEQUENCE [LARGE SCALE GENOMIC DNA]</scope>
    <source>
        <strain evidence="2 3">CHN_HEN01</strain>
    </source>
</reference>
<dbReference type="Proteomes" id="UP000095192">
    <property type="component" value="Unassembled WGS sequence"/>
</dbReference>
<dbReference type="InterPro" id="IPR011323">
    <property type="entry name" value="Mss4/transl-control_tumour"/>
</dbReference>
<dbReference type="Pfam" id="PF00838">
    <property type="entry name" value="TCTP"/>
    <property type="match status" value="1"/>
</dbReference>
<dbReference type="EMBL" id="JROU02000216">
    <property type="protein sequence ID" value="OEH79983.1"/>
    <property type="molecule type" value="Genomic_DNA"/>
</dbReference>
<keyword evidence="3" id="KW-1185">Reference proteome</keyword>
<dbReference type="VEuPathDB" id="ToxoDB:LOC34618051"/>
<gene>
    <name evidence="2" type="ORF">cyc_00965</name>
</gene>
<dbReference type="PANTHER" id="PTHR11991">
    <property type="entry name" value="TRANSLATIONALLY CONTROLLED TUMOR PROTEIN-RELATED"/>
    <property type="match status" value="1"/>
</dbReference>
<dbReference type="InterPro" id="IPR034737">
    <property type="entry name" value="TCTP"/>
</dbReference>
<dbReference type="AlphaFoldDB" id="A0A1D3D9A0"/>
<proteinExistence type="inferred from homology"/>
<protein>
    <submittedName>
        <fullName evidence="2">Translationally-controlled tumor</fullName>
    </submittedName>
</protein>
<sequence>MKVYKCIFSDDELCSDSYQHLAPFGDESLKNVAFEVKGTRVTTGIGDIGVADNSAEGEDGVDDQPETVIDIVDSFHLSETSLSKKDFTAYIKAYIKRVMQHLEENNPTRVEDFKKGTEALVKKILGSFDDFLFYMSQSNDFEASLVYAYYKDEETAPRFIYLRDGLKEEKY</sequence>
<dbReference type="GeneID" id="34618051"/>
<comment type="caution">
    <text evidence="2">The sequence shown here is derived from an EMBL/GenBank/DDBJ whole genome shotgun (WGS) entry which is preliminary data.</text>
</comment>
<dbReference type="GO" id="GO:0005737">
    <property type="term" value="C:cytoplasm"/>
    <property type="evidence" value="ECO:0007669"/>
    <property type="project" value="TreeGrafter"/>
</dbReference>
<organism evidence="2 3">
    <name type="scientific">Cyclospora cayetanensis</name>
    <dbReference type="NCBI Taxonomy" id="88456"/>
    <lineage>
        <taxon>Eukaryota</taxon>
        <taxon>Sar</taxon>
        <taxon>Alveolata</taxon>
        <taxon>Apicomplexa</taxon>
        <taxon>Conoidasida</taxon>
        <taxon>Coccidia</taxon>
        <taxon>Eucoccidiorida</taxon>
        <taxon>Eimeriorina</taxon>
        <taxon>Eimeriidae</taxon>
        <taxon>Cyclospora</taxon>
    </lineage>
</organism>
<comment type="similarity">
    <text evidence="1">Belongs to the TCTP family.</text>
</comment>
<dbReference type="OrthoDB" id="10248936at2759"/>
<accession>A0A1D3D9A0</accession>
<evidence type="ECO:0000256" key="1">
    <source>
        <dbReference type="PROSITE-ProRule" id="PRU01133"/>
    </source>
</evidence>
<dbReference type="GO" id="GO:0005509">
    <property type="term" value="F:calcium ion binding"/>
    <property type="evidence" value="ECO:0007669"/>
    <property type="project" value="TreeGrafter"/>
</dbReference>
<dbReference type="SUPFAM" id="SSF51316">
    <property type="entry name" value="Mss4-like"/>
    <property type="match status" value="1"/>
</dbReference>
<evidence type="ECO:0000313" key="3">
    <source>
        <dbReference type="Proteomes" id="UP000095192"/>
    </source>
</evidence>